<gene>
    <name evidence="3" type="primary">obp8</name>
</gene>
<protein>
    <submittedName>
        <fullName evidence="3">Odorant-binding protein 8</fullName>
    </submittedName>
</protein>
<proteinExistence type="evidence at transcript level"/>
<evidence type="ECO:0000313" key="3">
    <source>
        <dbReference type="EMBL" id="AIX97023.1"/>
    </source>
</evidence>
<dbReference type="EMBL" id="KF977561">
    <property type="protein sequence ID" value="AIX97023.1"/>
    <property type="molecule type" value="mRNA"/>
</dbReference>
<dbReference type="Gene3D" id="1.10.238.20">
    <property type="entry name" value="Pheromone/general odorant binding protein domain"/>
    <property type="match status" value="1"/>
</dbReference>
<evidence type="ECO:0000256" key="1">
    <source>
        <dbReference type="SAM" id="MobiDB-lite"/>
    </source>
</evidence>
<dbReference type="InterPro" id="IPR036728">
    <property type="entry name" value="PBP_GOBP_sf"/>
</dbReference>
<feature type="compositionally biased region" description="Basic residues" evidence="1">
    <location>
        <begin position="127"/>
        <end position="149"/>
    </location>
</feature>
<organism evidence="3">
    <name type="scientific">Monochamus alternatus</name>
    <name type="common">Japanese pine sawyer beetle</name>
    <dbReference type="NCBI Taxonomy" id="192382"/>
    <lineage>
        <taxon>Eukaryota</taxon>
        <taxon>Metazoa</taxon>
        <taxon>Ecdysozoa</taxon>
        <taxon>Arthropoda</taxon>
        <taxon>Hexapoda</taxon>
        <taxon>Insecta</taxon>
        <taxon>Pterygota</taxon>
        <taxon>Neoptera</taxon>
        <taxon>Endopterygota</taxon>
        <taxon>Coleoptera</taxon>
        <taxon>Polyphaga</taxon>
        <taxon>Cucujiformia</taxon>
        <taxon>Chrysomeloidea</taxon>
        <taxon>Cerambycidae</taxon>
        <taxon>Lamiinae</taxon>
        <taxon>Monochamini</taxon>
        <taxon>Monochamus</taxon>
    </lineage>
</organism>
<dbReference type="SMART" id="SM00708">
    <property type="entry name" value="PhBP"/>
    <property type="match status" value="1"/>
</dbReference>
<feature type="signal peptide" evidence="2">
    <location>
        <begin position="1"/>
        <end position="19"/>
    </location>
</feature>
<dbReference type="SUPFAM" id="SSF47565">
    <property type="entry name" value="Insect pheromone/odorant-binding proteins"/>
    <property type="match status" value="1"/>
</dbReference>
<dbReference type="GO" id="GO:0005549">
    <property type="term" value="F:odorant binding"/>
    <property type="evidence" value="ECO:0007669"/>
    <property type="project" value="InterPro"/>
</dbReference>
<dbReference type="InterPro" id="IPR006170">
    <property type="entry name" value="PBP/GOBP"/>
</dbReference>
<evidence type="ECO:0000256" key="2">
    <source>
        <dbReference type="SAM" id="SignalP"/>
    </source>
</evidence>
<dbReference type="Pfam" id="PF01395">
    <property type="entry name" value="PBP_GOBP"/>
    <property type="match status" value="1"/>
</dbReference>
<keyword evidence="2" id="KW-0732">Signal</keyword>
<feature type="chain" id="PRO_5013017827" evidence="2">
    <location>
        <begin position="20"/>
        <end position="149"/>
    </location>
</feature>
<dbReference type="CDD" id="cd23992">
    <property type="entry name" value="PBP_GOBP"/>
    <property type="match status" value="1"/>
</dbReference>
<sequence length="149" mass="16287">MKILVTFVCVSIACVLVYGAPSIRDVHNECQADPATHIEDAVFKAIHDGESFDKVKVGAHMLCMATKSGIINQDGTINKSAVKELLAVDISDETKLVEVTNKCAEEGPTPSETALKLSKCITENTKRGRHGHGHHHGHHHEHHHDHSVH</sequence>
<dbReference type="AlphaFoldDB" id="A0A1I9HZL4"/>
<feature type="region of interest" description="Disordered" evidence="1">
    <location>
        <begin position="125"/>
        <end position="149"/>
    </location>
</feature>
<reference evidence="3" key="1">
    <citation type="journal article" date="2014" name="Comp. Biochem. Physiol. Part D Genomics Proteomics">
        <title>Analysis of chemosensory gene families in the beetle Monochamus alternatus and its parasitoid Dastarcus helophoroides.</title>
        <authorList>
            <person name="Wang J."/>
            <person name="Li D.Z."/>
            <person name="Min S.F."/>
            <person name="Mi F."/>
            <person name="Zhou S.S."/>
            <person name="Wang M.Q."/>
        </authorList>
    </citation>
    <scope>NUCLEOTIDE SEQUENCE</scope>
</reference>
<name>A0A1I9HZL4_MONAT</name>
<accession>A0A1I9HZL4</accession>